<evidence type="ECO:0000256" key="1">
    <source>
        <dbReference type="SAM" id="SignalP"/>
    </source>
</evidence>
<feature type="chain" id="PRO_5019187812" evidence="1">
    <location>
        <begin position="20"/>
        <end position="104"/>
    </location>
</feature>
<dbReference type="EMBL" id="QMKO01002058">
    <property type="protein sequence ID" value="RTG84997.1"/>
    <property type="molecule type" value="Genomic_DNA"/>
</dbReference>
<name>A0A430QBB1_SCHBO</name>
<organism evidence="2 3">
    <name type="scientific">Schistosoma bovis</name>
    <name type="common">Blood fluke</name>
    <dbReference type="NCBI Taxonomy" id="6184"/>
    <lineage>
        <taxon>Eukaryota</taxon>
        <taxon>Metazoa</taxon>
        <taxon>Spiralia</taxon>
        <taxon>Lophotrochozoa</taxon>
        <taxon>Platyhelminthes</taxon>
        <taxon>Trematoda</taxon>
        <taxon>Digenea</taxon>
        <taxon>Strigeidida</taxon>
        <taxon>Schistosomatoidea</taxon>
        <taxon>Schistosomatidae</taxon>
        <taxon>Schistosoma</taxon>
    </lineage>
</organism>
<evidence type="ECO:0000313" key="2">
    <source>
        <dbReference type="EMBL" id="RTG84997.1"/>
    </source>
</evidence>
<sequence length="104" mass="11620">MLTICRIFVLCFIIELISSQTGLVPVNHGPKDVSIQTNPDEDIDPRPIVLELKHEVTKLKEALDTLVNKINAIPPSSIATKYNHNGLLSSICIILIVYYHLQKS</sequence>
<dbReference type="Proteomes" id="UP000290809">
    <property type="component" value="Unassembled WGS sequence"/>
</dbReference>
<protein>
    <submittedName>
        <fullName evidence="2">Uncharacterized protein</fullName>
    </submittedName>
</protein>
<evidence type="ECO:0000313" key="3">
    <source>
        <dbReference type="Proteomes" id="UP000290809"/>
    </source>
</evidence>
<keyword evidence="3" id="KW-1185">Reference proteome</keyword>
<proteinExistence type="predicted"/>
<accession>A0A430QBB1</accession>
<reference evidence="2 3" key="1">
    <citation type="journal article" date="2019" name="PLoS Pathog.">
        <title>Genome sequence of the bovine parasite Schistosoma bovis Tanzania.</title>
        <authorList>
            <person name="Oey H."/>
            <person name="Zakrzewski M."/>
            <person name="Gobert G."/>
            <person name="Gravermann K."/>
            <person name="Stoye J."/>
            <person name="Jones M."/>
            <person name="Mcmanus D."/>
            <person name="Krause L."/>
        </authorList>
    </citation>
    <scope>NUCLEOTIDE SEQUENCE [LARGE SCALE GENOMIC DNA]</scope>
    <source>
        <strain evidence="2 3">TAN1997</strain>
    </source>
</reference>
<feature type="signal peptide" evidence="1">
    <location>
        <begin position="1"/>
        <end position="19"/>
    </location>
</feature>
<comment type="caution">
    <text evidence="2">The sequence shown here is derived from an EMBL/GenBank/DDBJ whole genome shotgun (WGS) entry which is preliminary data.</text>
</comment>
<keyword evidence="1" id="KW-0732">Signal</keyword>
<gene>
    <name evidence="2" type="ORF">DC041_0001446</name>
</gene>
<dbReference type="AlphaFoldDB" id="A0A430QBB1"/>